<gene>
    <name evidence="1" type="ORF">B0A64_03780</name>
</gene>
<proteinExistence type="predicted"/>
<protein>
    <recommendedName>
        <fullName evidence="3">Lipoprotein</fullName>
    </recommendedName>
</protein>
<keyword evidence="2" id="KW-1185">Reference proteome</keyword>
<organism evidence="1 2">
    <name type="scientific">Flavobacterium araucananum</name>
    <dbReference type="NCBI Taxonomy" id="946678"/>
    <lineage>
        <taxon>Bacteria</taxon>
        <taxon>Pseudomonadati</taxon>
        <taxon>Bacteroidota</taxon>
        <taxon>Flavobacteriia</taxon>
        <taxon>Flavobacteriales</taxon>
        <taxon>Flavobacteriaceae</taxon>
        <taxon>Flavobacterium</taxon>
    </lineage>
</organism>
<dbReference type="OrthoDB" id="1495147at2"/>
<comment type="caution">
    <text evidence="1">The sequence shown here is derived from an EMBL/GenBank/DDBJ whole genome shotgun (WGS) entry which is preliminary data.</text>
</comment>
<evidence type="ECO:0008006" key="3">
    <source>
        <dbReference type="Google" id="ProtNLM"/>
    </source>
</evidence>
<dbReference type="Proteomes" id="UP000214684">
    <property type="component" value="Unassembled WGS sequence"/>
</dbReference>
<dbReference type="EMBL" id="MUGS01000004">
    <property type="protein sequence ID" value="OXG09124.1"/>
    <property type="molecule type" value="Genomic_DNA"/>
</dbReference>
<dbReference type="AlphaFoldDB" id="A0A227PIB7"/>
<evidence type="ECO:0000313" key="1">
    <source>
        <dbReference type="EMBL" id="OXG09124.1"/>
    </source>
</evidence>
<dbReference type="PROSITE" id="PS51257">
    <property type="entry name" value="PROKAR_LIPOPROTEIN"/>
    <property type="match status" value="1"/>
</dbReference>
<sequence length="144" mass="16268">MDTSNLKNNLKIFLFCILFIGCKNTDDKEYVLTNQLPIISIVSSTEAELVNSKLILKRNNANIDIGSLIIYSKSNNTIDVEVSLKKTDTVYKTDTIVISIKDKKITLSEIERKGVISSGRPFFLSYKINGEKFIDRNGVYILPK</sequence>
<dbReference type="RefSeq" id="WP_089478211.1">
    <property type="nucleotide sequence ID" value="NZ_MUGS01000004.1"/>
</dbReference>
<accession>A0A227PIB7</accession>
<name>A0A227PIB7_9FLAO</name>
<evidence type="ECO:0000313" key="2">
    <source>
        <dbReference type="Proteomes" id="UP000214684"/>
    </source>
</evidence>
<reference evidence="1 2" key="1">
    <citation type="submission" date="2016-11" db="EMBL/GenBank/DDBJ databases">
        <title>Whole genomes of Flavobacteriaceae.</title>
        <authorList>
            <person name="Stine C."/>
            <person name="Li C."/>
            <person name="Tadesse D."/>
        </authorList>
    </citation>
    <scope>NUCLEOTIDE SEQUENCE [LARGE SCALE GENOMIC DNA]</scope>
    <source>
        <strain evidence="1 2">DSM 24704</strain>
    </source>
</reference>